<dbReference type="InterPro" id="IPR005119">
    <property type="entry name" value="LysR_subst-bd"/>
</dbReference>
<dbReference type="EMBL" id="JBAWKS010000002">
    <property type="protein sequence ID" value="MEI4551498.1"/>
    <property type="molecule type" value="Genomic_DNA"/>
</dbReference>
<organism evidence="6 7">
    <name type="scientific">Pseudoalteromonas spongiae</name>
    <dbReference type="NCBI Taxonomy" id="298657"/>
    <lineage>
        <taxon>Bacteria</taxon>
        <taxon>Pseudomonadati</taxon>
        <taxon>Pseudomonadota</taxon>
        <taxon>Gammaproteobacteria</taxon>
        <taxon>Alteromonadales</taxon>
        <taxon>Pseudoalteromonadaceae</taxon>
        <taxon>Pseudoalteromonas</taxon>
    </lineage>
</organism>
<reference evidence="6 7" key="1">
    <citation type="submission" date="2023-12" db="EMBL/GenBank/DDBJ databases">
        <title>Friends and Foes: Symbiotic and Algicidal bacterial influence on Karenia brevis blooms.</title>
        <authorList>
            <person name="Fei C."/>
            <person name="Mohamed A.R."/>
            <person name="Booker A."/>
            <person name="Arshad M."/>
            <person name="Klass S."/>
            <person name="Ahn S."/>
            <person name="Gilbert P.M."/>
            <person name="Heil C.A."/>
            <person name="Martinez J.M."/>
            <person name="Amin S.A."/>
        </authorList>
    </citation>
    <scope>NUCLEOTIDE SEQUENCE [LARGE SCALE GENOMIC DNA]</scope>
    <source>
        <strain evidence="6 7">CE15</strain>
    </source>
</reference>
<evidence type="ECO:0000256" key="1">
    <source>
        <dbReference type="ARBA" id="ARBA00009437"/>
    </source>
</evidence>
<dbReference type="RefSeq" id="WP_336436465.1">
    <property type="nucleotide sequence ID" value="NZ_JBAWKS010000002.1"/>
</dbReference>
<dbReference type="InterPro" id="IPR036388">
    <property type="entry name" value="WH-like_DNA-bd_sf"/>
</dbReference>
<gene>
    <name evidence="6" type="ORF">WAE96_17610</name>
</gene>
<keyword evidence="7" id="KW-1185">Reference proteome</keyword>
<keyword evidence="3" id="KW-0238">DNA-binding</keyword>
<sequence>MMLNNIWLKTYITLVETKSFTKTADLLAMTQPGVSQHLQKLESYCGQALIKRYGKAFEITEQGKLVYDYALSTFKGQIDLLEQLSFDDKHSGVCRIACSGANALSLYEKLIAQQVKLPKLVCELEIAPNERILEHIQQGSIDLGIVNHYSADKGFSATRLSHEKISVVMAKAWQGTITSFDDLCQRGFINHPDGKHYLSMVFTQLDKHPSSMELMPVSGYINQLNQILLPVSKGLGFTVLPQVAIAHSPFKDVLCEFELPKPILQSRYLVKKYQRDLPARFDSVIDLISEHFDGSSDVLFK</sequence>
<dbReference type="SUPFAM" id="SSF46785">
    <property type="entry name" value="Winged helix' DNA-binding domain"/>
    <property type="match status" value="1"/>
</dbReference>
<comment type="similarity">
    <text evidence="1">Belongs to the LysR transcriptional regulatory family.</text>
</comment>
<dbReference type="PROSITE" id="PS50931">
    <property type="entry name" value="HTH_LYSR"/>
    <property type="match status" value="1"/>
</dbReference>
<protein>
    <submittedName>
        <fullName evidence="6">LysR family transcriptional regulator</fullName>
    </submittedName>
</protein>
<evidence type="ECO:0000256" key="4">
    <source>
        <dbReference type="ARBA" id="ARBA00023163"/>
    </source>
</evidence>
<dbReference type="Proteomes" id="UP001382455">
    <property type="component" value="Unassembled WGS sequence"/>
</dbReference>
<dbReference type="CDD" id="cd05466">
    <property type="entry name" value="PBP2_LTTR_substrate"/>
    <property type="match status" value="1"/>
</dbReference>
<dbReference type="Gene3D" id="3.40.190.10">
    <property type="entry name" value="Periplasmic binding protein-like II"/>
    <property type="match status" value="2"/>
</dbReference>
<dbReference type="PANTHER" id="PTHR30126">
    <property type="entry name" value="HTH-TYPE TRANSCRIPTIONAL REGULATOR"/>
    <property type="match status" value="1"/>
</dbReference>
<dbReference type="PANTHER" id="PTHR30126:SF99">
    <property type="entry name" value="TRANSCRIPTIONAL REGULATOR LYSR FAMILY"/>
    <property type="match status" value="1"/>
</dbReference>
<dbReference type="Pfam" id="PF00126">
    <property type="entry name" value="HTH_1"/>
    <property type="match status" value="1"/>
</dbReference>
<evidence type="ECO:0000313" key="6">
    <source>
        <dbReference type="EMBL" id="MEI4551498.1"/>
    </source>
</evidence>
<name>A0ABU8EWZ1_9GAMM</name>
<proteinExistence type="inferred from homology"/>
<dbReference type="PRINTS" id="PR00039">
    <property type="entry name" value="HTHLYSR"/>
</dbReference>
<feature type="domain" description="HTH lysR-type" evidence="5">
    <location>
        <begin position="1"/>
        <end position="60"/>
    </location>
</feature>
<dbReference type="Pfam" id="PF03466">
    <property type="entry name" value="LysR_substrate"/>
    <property type="match status" value="1"/>
</dbReference>
<dbReference type="InterPro" id="IPR000847">
    <property type="entry name" value="LysR_HTH_N"/>
</dbReference>
<dbReference type="InterPro" id="IPR036390">
    <property type="entry name" value="WH_DNA-bd_sf"/>
</dbReference>
<evidence type="ECO:0000256" key="3">
    <source>
        <dbReference type="ARBA" id="ARBA00023125"/>
    </source>
</evidence>
<dbReference type="Gene3D" id="1.10.10.10">
    <property type="entry name" value="Winged helix-like DNA-binding domain superfamily/Winged helix DNA-binding domain"/>
    <property type="match status" value="1"/>
</dbReference>
<evidence type="ECO:0000259" key="5">
    <source>
        <dbReference type="PROSITE" id="PS50931"/>
    </source>
</evidence>
<comment type="caution">
    <text evidence="6">The sequence shown here is derived from an EMBL/GenBank/DDBJ whole genome shotgun (WGS) entry which is preliminary data.</text>
</comment>
<keyword evidence="4" id="KW-0804">Transcription</keyword>
<evidence type="ECO:0000313" key="7">
    <source>
        <dbReference type="Proteomes" id="UP001382455"/>
    </source>
</evidence>
<dbReference type="SUPFAM" id="SSF53850">
    <property type="entry name" value="Periplasmic binding protein-like II"/>
    <property type="match status" value="1"/>
</dbReference>
<accession>A0ABU8EWZ1</accession>
<keyword evidence="2" id="KW-0805">Transcription regulation</keyword>
<evidence type="ECO:0000256" key="2">
    <source>
        <dbReference type="ARBA" id="ARBA00023015"/>
    </source>
</evidence>